<feature type="domain" description="Secretion system C-terminal sorting" evidence="2">
    <location>
        <begin position="23"/>
        <end position="94"/>
    </location>
</feature>
<gene>
    <name evidence="3" type="ORF">SAMN05421544_101194</name>
</gene>
<sequence length="96" mass="10802">MGQHIPSKSAVLLNNDPPVLMAYPNPAKDIIMLKANDPSIKIKNISFYSIIGVKAMELTVNQTYVEARLDRLQPGKYLVRYTLSDNTQSVKQIIKQ</sequence>
<dbReference type="EMBL" id="FNAS01000001">
    <property type="protein sequence ID" value="SDD90941.1"/>
    <property type="molecule type" value="Genomic_DNA"/>
</dbReference>
<evidence type="ECO:0000313" key="4">
    <source>
        <dbReference type="Proteomes" id="UP000198517"/>
    </source>
</evidence>
<reference evidence="3 4" key="1">
    <citation type="submission" date="2016-10" db="EMBL/GenBank/DDBJ databases">
        <authorList>
            <person name="de Groot N.N."/>
        </authorList>
    </citation>
    <scope>NUCLEOTIDE SEQUENCE [LARGE SCALE GENOMIC DNA]</scope>
    <source>
        <strain evidence="3 4">DSM 24015</strain>
    </source>
</reference>
<proteinExistence type="predicted"/>
<dbReference type="AlphaFoldDB" id="A0A1G6YKX4"/>
<accession>A0A1G6YKX4</accession>
<evidence type="ECO:0000256" key="1">
    <source>
        <dbReference type="ARBA" id="ARBA00022729"/>
    </source>
</evidence>
<keyword evidence="4" id="KW-1185">Reference proteome</keyword>
<evidence type="ECO:0000313" key="3">
    <source>
        <dbReference type="EMBL" id="SDD90941.1"/>
    </source>
</evidence>
<dbReference type="Proteomes" id="UP000198517">
    <property type="component" value="Unassembled WGS sequence"/>
</dbReference>
<dbReference type="InterPro" id="IPR026444">
    <property type="entry name" value="Secre_tail"/>
</dbReference>
<dbReference type="Pfam" id="PF18962">
    <property type="entry name" value="Por_Secre_tail"/>
    <property type="match status" value="1"/>
</dbReference>
<name>A0A1G6YKX4_9FLAO</name>
<dbReference type="STRING" id="1071918.SAMN05421544_101194"/>
<evidence type="ECO:0000259" key="2">
    <source>
        <dbReference type="Pfam" id="PF18962"/>
    </source>
</evidence>
<dbReference type="NCBIfam" id="TIGR04183">
    <property type="entry name" value="Por_Secre_tail"/>
    <property type="match status" value="1"/>
</dbReference>
<organism evidence="3 4">
    <name type="scientific">Riemerella columbipharyngis</name>
    <dbReference type="NCBI Taxonomy" id="1071918"/>
    <lineage>
        <taxon>Bacteria</taxon>
        <taxon>Pseudomonadati</taxon>
        <taxon>Bacteroidota</taxon>
        <taxon>Flavobacteriia</taxon>
        <taxon>Flavobacteriales</taxon>
        <taxon>Weeksellaceae</taxon>
        <taxon>Riemerella</taxon>
    </lineage>
</organism>
<keyword evidence="1" id="KW-0732">Signal</keyword>
<protein>
    <submittedName>
        <fullName evidence="3">Por secretion system C-terminal sorting domain-containing protein</fullName>
    </submittedName>
</protein>